<gene>
    <name evidence="7" type="ORF">SDRG_16264</name>
</gene>
<keyword evidence="2" id="KW-0813">Transport</keyword>
<dbReference type="Pfam" id="PF01566">
    <property type="entry name" value="Nramp"/>
    <property type="match status" value="1"/>
</dbReference>
<dbReference type="GeneID" id="19956991"/>
<accession>T0R8S1</accession>
<dbReference type="OrthoDB" id="409173at2759"/>
<dbReference type="FunCoup" id="T0R8S1">
    <property type="interactions" value="44"/>
</dbReference>
<dbReference type="InParanoid" id="T0R8S1"/>
<evidence type="ECO:0000256" key="4">
    <source>
        <dbReference type="ARBA" id="ARBA00022989"/>
    </source>
</evidence>
<dbReference type="GO" id="GO:0034755">
    <property type="term" value="P:iron ion transmembrane transport"/>
    <property type="evidence" value="ECO:0007669"/>
    <property type="project" value="TreeGrafter"/>
</dbReference>
<organism evidence="7 8">
    <name type="scientific">Saprolegnia diclina (strain VS20)</name>
    <dbReference type="NCBI Taxonomy" id="1156394"/>
    <lineage>
        <taxon>Eukaryota</taxon>
        <taxon>Sar</taxon>
        <taxon>Stramenopiles</taxon>
        <taxon>Oomycota</taxon>
        <taxon>Saprolegniomycetes</taxon>
        <taxon>Saprolegniales</taxon>
        <taxon>Saprolegniaceae</taxon>
        <taxon>Saprolegnia</taxon>
    </lineage>
</organism>
<keyword evidence="4 6" id="KW-1133">Transmembrane helix</keyword>
<feature type="transmembrane region" description="Helical" evidence="6">
    <location>
        <begin position="145"/>
        <end position="165"/>
    </location>
</feature>
<dbReference type="GO" id="GO:0005384">
    <property type="term" value="F:manganese ion transmembrane transporter activity"/>
    <property type="evidence" value="ECO:0007669"/>
    <property type="project" value="TreeGrafter"/>
</dbReference>
<evidence type="ECO:0000256" key="5">
    <source>
        <dbReference type="ARBA" id="ARBA00023136"/>
    </source>
</evidence>
<keyword evidence="3 6" id="KW-0812">Transmembrane</keyword>
<evidence type="ECO:0000256" key="2">
    <source>
        <dbReference type="ARBA" id="ARBA00022448"/>
    </source>
</evidence>
<evidence type="ECO:0000256" key="6">
    <source>
        <dbReference type="SAM" id="Phobius"/>
    </source>
</evidence>
<dbReference type="InterPro" id="IPR001046">
    <property type="entry name" value="NRAMP_fam"/>
</dbReference>
<dbReference type="GO" id="GO:0015086">
    <property type="term" value="F:cadmium ion transmembrane transporter activity"/>
    <property type="evidence" value="ECO:0007669"/>
    <property type="project" value="TreeGrafter"/>
</dbReference>
<reference evidence="7 8" key="1">
    <citation type="submission" date="2012-04" db="EMBL/GenBank/DDBJ databases">
        <title>The Genome Sequence of Saprolegnia declina VS20.</title>
        <authorList>
            <consortium name="The Broad Institute Genome Sequencing Platform"/>
            <person name="Russ C."/>
            <person name="Nusbaum C."/>
            <person name="Tyler B."/>
            <person name="van West P."/>
            <person name="Dieguez-Uribeondo J."/>
            <person name="de Bruijn I."/>
            <person name="Tripathy S."/>
            <person name="Jiang R."/>
            <person name="Young S.K."/>
            <person name="Zeng Q."/>
            <person name="Gargeya S."/>
            <person name="Fitzgerald M."/>
            <person name="Haas B."/>
            <person name="Abouelleil A."/>
            <person name="Alvarado L."/>
            <person name="Arachchi H.M."/>
            <person name="Berlin A."/>
            <person name="Chapman S.B."/>
            <person name="Goldberg J."/>
            <person name="Griggs A."/>
            <person name="Gujja S."/>
            <person name="Hansen M."/>
            <person name="Howarth C."/>
            <person name="Imamovic A."/>
            <person name="Larimer J."/>
            <person name="McCowen C."/>
            <person name="Montmayeur A."/>
            <person name="Murphy C."/>
            <person name="Neiman D."/>
            <person name="Pearson M."/>
            <person name="Priest M."/>
            <person name="Roberts A."/>
            <person name="Saif S."/>
            <person name="Shea T."/>
            <person name="Sisk P."/>
            <person name="Sykes S."/>
            <person name="Wortman J."/>
            <person name="Nusbaum C."/>
            <person name="Birren B."/>
        </authorList>
    </citation>
    <scope>NUCLEOTIDE SEQUENCE [LARGE SCALE GENOMIC DNA]</scope>
    <source>
        <strain evidence="7 8">VS20</strain>
    </source>
</reference>
<keyword evidence="5 6" id="KW-0472">Membrane</keyword>
<evidence type="ECO:0000256" key="3">
    <source>
        <dbReference type="ARBA" id="ARBA00022692"/>
    </source>
</evidence>
<dbReference type="STRING" id="1156394.T0R8S1"/>
<dbReference type="AlphaFoldDB" id="T0R8S1"/>
<name>T0R8S1_SAPDV</name>
<dbReference type="PRINTS" id="PR00447">
    <property type="entry name" value="NATRESASSCMP"/>
</dbReference>
<dbReference type="NCBIfam" id="NF037982">
    <property type="entry name" value="Nramp_1"/>
    <property type="match status" value="1"/>
</dbReference>
<proteinExistence type="predicted"/>
<keyword evidence="8" id="KW-1185">Reference proteome</keyword>
<dbReference type="eggNOG" id="KOG1291">
    <property type="taxonomic scope" value="Eukaryota"/>
</dbReference>
<feature type="transmembrane region" description="Helical" evidence="6">
    <location>
        <begin position="445"/>
        <end position="468"/>
    </location>
</feature>
<sequence>MRFSWTKFMSYVGPGWLVSMAYIGPSSLEVRLQAGAYTNFDVLGVLMLSLGVGFFFQVLAARLGAVTGRSLSEHCSAEYPRPVSLVLWLVAEAAIIGSDVHEILGSALALYVLTGIPLWSGCLVIGCATFAFLSLHVLGVRYVEAFFTVLLLAMGLCFVVDFGLVKVDWADAIGSVVPLITDVNARQAMNTLSPAVVPHNLFLHSALVALRPLNRQQRSAVRAATLYASVEVGIALCTILVINVAVLGLFADAFYAAPCSVLPDQSACLPPATALFSGSPVYNYYSLAPCLVLNHTVSDDCPRCAMGHTQMYGYCQPLGLVDAGSALRDTLGGPAAHAWAIALLAAGQASTMTATYAGQFVMEGFVPLRLPAWKRIALTRVLALLPAVMLAVSALDKGELDHTWLHVVQSLALPLSLLPLVTLTSSRRIMGKHFVNGARTRTAAIVLAAVLCILNLYDVGSAMAAMLWTSARTYATTGAVVAYGIVLLYIGLIAPLCAWRAASVEAPDAILESLLDADDDDDAA</sequence>
<dbReference type="Proteomes" id="UP000030762">
    <property type="component" value="Unassembled WGS sequence"/>
</dbReference>
<feature type="transmembrane region" description="Helical" evidence="6">
    <location>
        <begin position="42"/>
        <end position="64"/>
    </location>
</feature>
<protein>
    <submittedName>
        <fullName evidence="7">Uncharacterized protein</fullName>
    </submittedName>
</protein>
<dbReference type="GO" id="GO:0005886">
    <property type="term" value="C:plasma membrane"/>
    <property type="evidence" value="ECO:0007669"/>
    <property type="project" value="TreeGrafter"/>
</dbReference>
<dbReference type="VEuPathDB" id="FungiDB:SDRG_16264"/>
<feature type="transmembrane region" description="Helical" evidence="6">
    <location>
        <begin position="226"/>
        <end position="251"/>
    </location>
</feature>
<feature type="transmembrane region" description="Helical" evidence="6">
    <location>
        <begin position="407"/>
        <end position="424"/>
    </location>
</feature>
<dbReference type="RefSeq" id="XP_008620688.1">
    <property type="nucleotide sequence ID" value="XM_008622466.1"/>
</dbReference>
<evidence type="ECO:0000313" key="8">
    <source>
        <dbReference type="Proteomes" id="UP000030762"/>
    </source>
</evidence>
<feature type="transmembrane region" description="Helical" evidence="6">
    <location>
        <begin position="377"/>
        <end position="395"/>
    </location>
</feature>
<dbReference type="EMBL" id="JH767252">
    <property type="protein sequence ID" value="EQC25892.1"/>
    <property type="molecule type" value="Genomic_DNA"/>
</dbReference>
<dbReference type="OMA" id="DRANCED"/>
<dbReference type="PANTHER" id="PTHR11706">
    <property type="entry name" value="SOLUTE CARRIER PROTEIN FAMILY 11 MEMBER"/>
    <property type="match status" value="1"/>
</dbReference>
<evidence type="ECO:0000313" key="7">
    <source>
        <dbReference type="EMBL" id="EQC25892.1"/>
    </source>
</evidence>
<comment type="subcellular location">
    <subcellularLocation>
        <location evidence="1">Membrane</location>
        <topology evidence="1">Multi-pass membrane protein</topology>
    </subcellularLocation>
</comment>
<dbReference type="PANTHER" id="PTHR11706:SF33">
    <property type="entry name" value="NATURAL RESISTANCE-ASSOCIATED MACROPHAGE PROTEIN 2"/>
    <property type="match status" value="1"/>
</dbReference>
<feature type="transmembrane region" description="Helical" evidence="6">
    <location>
        <begin position="118"/>
        <end position="138"/>
    </location>
</feature>
<dbReference type="NCBIfam" id="TIGR01197">
    <property type="entry name" value="nramp"/>
    <property type="match status" value="1"/>
</dbReference>
<feature type="transmembrane region" description="Helical" evidence="6">
    <location>
        <begin position="480"/>
        <end position="499"/>
    </location>
</feature>
<evidence type="ECO:0000256" key="1">
    <source>
        <dbReference type="ARBA" id="ARBA00004141"/>
    </source>
</evidence>